<dbReference type="AlphaFoldDB" id="A0A1H6INA7"/>
<evidence type="ECO:0000256" key="1">
    <source>
        <dbReference type="SAM" id="Phobius"/>
    </source>
</evidence>
<keyword evidence="1" id="KW-1133">Transmembrane helix</keyword>
<dbReference type="EMBL" id="LT629971">
    <property type="protein sequence ID" value="SEH50559.1"/>
    <property type="molecule type" value="Genomic_DNA"/>
</dbReference>
<evidence type="ECO:0000313" key="4">
    <source>
        <dbReference type="Proteomes" id="UP000182915"/>
    </source>
</evidence>
<dbReference type="InterPro" id="IPR036691">
    <property type="entry name" value="Endo/exonu/phosph_ase_sf"/>
</dbReference>
<feature type="domain" description="Endonuclease/exonuclease/phosphatase" evidence="2">
    <location>
        <begin position="97"/>
        <end position="307"/>
    </location>
</feature>
<dbReference type="Proteomes" id="UP000182915">
    <property type="component" value="Chromosome I"/>
</dbReference>
<organism evidence="3 4">
    <name type="scientific">Mycolicibacterium rutilum</name>
    <name type="common">Mycobacterium rutilum</name>
    <dbReference type="NCBI Taxonomy" id="370526"/>
    <lineage>
        <taxon>Bacteria</taxon>
        <taxon>Bacillati</taxon>
        <taxon>Actinomycetota</taxon>
        <taxon>Actinomycetes</taxon>
        <taxon>Mycobacteriales</taxon>
        <taxon>Mycobacteriaceae</taxon>
        <taxon>Mycolicibacterium</taxon>
    </lineage>
</organism>
<dbReference type="Pfam" id="PF03372">
    <property type="entry name" value="Exo_endo_phos"/>
    <property type="match status" value="1"/>
</dbReference>
<evidence type="ECO:0000259" key="2">
    <source>
        <dbReference type="Pfam" id="PF03372"/>
    </source>
</evidence>
<dbReference type="STRING" id="370526.SAMN04489835_0662"/>
<name>A0A1H6INA7_MYCRU</name>
<reference evidence="4" key="1">
    <citation type="submission" date="2016-10" db="EMBL/GenBank/DDBJ databases">
        <authorList>
            <person name="Varghese N."/>
            <person name="Submissions S."/>
        </authorList>
    </citation>
    <scope>NUCLEOTIDE SEQUENCE [LARGE SCALE GENOMIC DNA]</scope>
    <source>
        <strain evidence="4">DSM 45405</strain>
    </source>
</reference>
<evidence type="ECO:0000313" key="3">
    <source>
        <dbReference type="EMBL" id="SEH50559.1"/>
    </source>
</evidence>
<dbReference type="RefSeq" id="WP_083405964.1">
    <property type="nucleotide sequence ID" value="NZ_LT629971.1"/>
</dbReference>
<protein>
    <submittedName>
        <fullName evidence="3">Uncharacterized conserved protein YafD, endonuclease/exonuclease/phosphatase (EEP) superfamily</fullName>
    </submittedName>
</protein>
<keyword evidence="3" id="KW-0378">Hydrolase</keyword>
<keyword evidence="1" id="KW-0472">Membrane</keyword>
<dbReference type="GO" id="GO:0004519">
    <property type="term" value="F:endonuclease activity"/>
    <property type="evidence" value="ECO:0007669"/>
    <property type="project" value="UniProtKB-KW"/>
</dbReference>
<proteinExistence type="predicted"/>
<keyword evidence="4" id="KW-1185">Reference proteome</keyword>
<feature type="transmembrane region" description="Helical" evidence="1">
    <location>
        <begin position="61"/>
        <end position="82"/>
    </location>
</feature>
<keyword evidence="3" id="KW-0540">Nuclease</keyword>
<gene>
    <name evidence="3" type="ORF">SAMN04489835_0662</name>
</gene>
<keyword evidence="3" id="KW-0255">Endonuclease</keyword>
<keyword evidence="3" id="KW-0269">Exonuclease</keyword>
<dbReference type="SUPFAM" id="SSF56219">
    <property type="entry name" value="DNase I-like"/>
    <property type="match status" value="1"/>
</dbReference>
<sequence length="325" mass="34331">MIRLSATVLGGLAFVVALAALLSRYLPVSHELVLVLAAASPYLTAAAVASMALFGLARRWVATIVAALLCIAMLAVLAPRYLGPERPTVPSVALRVVTANLGLGRADARALVQIADAAADVLVVQEMTPEVAVAMSAAGLDRAFPHRVIDPRPMAAGIGVWSRHPITASTAVAGYQMPMLRTRIRPPGVRGEVSVLAVHLAAPWVQPLEWFGDDIAQLPETLRAIARDAGSDAVIVAGDLNATYDMRPFRRLLDEGYRDAVEQAGAGLARSYPSKPWRPPVVGIDHVLVRNSTATAAETFVVPGSDHRGLATTVEIPVDPTASYP</sequence>
<dbReference type="Gene3D" id="3.60.10.10">
    <property type="entry name" value="Endonuclease/exonuclease/phosphatase"/>
    <property type="match status" value="1"/>
</dbReference>
<dbReference type="OrthoDB" id="2340043at2"/>
<feature type="transmembrane region" description="Helical" evidence="1">
    <location>
        <begin position="35"/>
        <end position="54"/>
    </location>
</feature>
<keyword evidence="1" id="KW-0812">Transmembrane</keyword>
<dbReference type="GO" id="GO:0004527">
    <property type="term" value="F:exonuclease activity"/>
    <property type="evidence" value="ECO:0007669"/>
    <property type="project" value="UniProtKB-KW"/>
</dbReference>
<dbReference type="InterPro" id="IPR005135">
    <property type="entry name" value="Endo/exonuclease/phosphatase"/>
</dbReference>
<accession>A0A1H6INA7</accession>